<reference evidence="4" key="1">
    <citation type="submission" date="2016-02" db="EMBL/GenBank/DDBJ databases">
        <title>Comparative genomics of biotechnologically important yeasts.</title>
        <authorList>
            <consortium name="DOE Joint Genome Institute"/>
            <person name="Riley R."/>
            <person name="Haridas S."/>
            <person name="Wolfe K.H."/>
            <person name="Lopes M.R."/>
            <person name="Hittinger C.T."/>
            <person name="Goker M."/>
            <person name="Salamov A."/>
            <person name="Wisecaver J."/>
            <person name="Long T.M."/>
            <person name="Aerts A.L."/>
            <person name="Barry K."/>
            <person name="Choi C."/>
            <person name="Clum A."/>
            <person name="Coughlan A.Y."/>
            <person name="Deshpande S."/>
            <person name="Douglass A.P."/>
            <person name="Hanson S.J."/>
            <person name="Klenk H.-P."/>
            <person name="Labutti K."/>
            <person name="Lapidus A."/>
            <person name="Lindquist E."/>
            <person name="Lipzen A."/>
            <person name="Meier-Kolthoff J.P."/>
            <person name="Ohm R.A."/>
            <person name="Otillar R.P."/>
            <person name="Pangilinan J."/>
            <person name="Peng Y."/>
            <person name="Rokas A."/>
            <person name="Rosa C.A."/>
            <person name="Scheuner C."/>
            <person name="Sibirny A.A."/>
            <person name="Slot J.C."/>
            <person name="Stielow J.B."/>
            <person name="Sun H."/>
            <person name="Kurtzman C.P."/>
            <person name="Blackwell M."/>
            <person name="Jeffries T.W."/>
            <person name="Grigoriev I.V."/>
        </authorList>
    </citation>
    <scope>NUCLEOTIDE SEQUENCE [LARGE SCALE GENOMIC DNA]</scope>
    <source>
        <strain evidence="4">NRRL Y-17796</strain>
    </source>
</reference>
<feature type="region of interest" description="Disordered" evidence="1">
    <location>
        <begin position="245"/>
        <end position="317"/>
    </location>
</feature>
<feature type="compositionally biased region" description="Basic and acidic residues" evidence="1">
    <location>
        <begin position="116"/>
        <end position="149"/>
    </location>
</feature>
<proteinExistence type="predicted"/>
<feature type="compositionally biased region" description="Polar residues" evidence="1">
    <location>
        <begin position="188"/>
        <end position="200"/>
    </location>
</feature>
<keyword evidence="2" id="KW-0732">Signal</keyword>
<evidence type="ECO:0000256" key="2">
    <source>
        <dbReference type="SAM" id="SignalP"/>
    </source>
</evidence>
<accession>A0A1E4TJ53</accession>
<dbReference type="Proteomes" id="UP000095023">
    <property type="component" value="Unassembled WGS sequence"/>
</dbReference>
<organism evidence="3 4">
    <name type="scientific">Tortispora caseinolytica NRRL Y-17796</name>
    <dbReference type="NCBI Taxonomy" id="767744"/>
    <lineage>
        <taxon>Eukaryota</taxon>
        <taxon>Fungi</taxon>
        <taxon>Dikarya</taxon>
        <taxon>Ascomycota</taxon>
        <taxon>Saccharomycotina</taxon>
        <taxon>Trigonopsidomycetes</taxon>
        <taxon>Trigonopsidales</taxon>
        <taxon>Trigonopsidaceae</taxon>
        <taxon>Tortispora</taxon>
    </lineage>
</organism>
<evidence type="ECO:0000313" key="4">
    <source>
        <dbReference type="Proteomes" id="UP000095023"/>
    </source>
</evidence>
<keyword evidence="4" id="KW-1185">Reference proteome</keyword>
<feature type="compositionally biased region" description="Polar residues" evidence="1">
    <location>
        <begin position="294"/>
        <end position="305"/>
    </location>
</feature>
<feature type="compositionally biased region" description="Acidic residues" evidence="1">
    <location>
        <begin position="276"/>
        <end position="292"/>
    </location>
</feature>
<dbReference type="AlphaFoldDB" id="A0A1E4TJ53"/>
<gene>
    <name evidence="3" type="ORF">CANCADRAFT_42414</name>
</gene>
<sequence length="317" mass="34480">MKLVSLLLLGLCCYGAPVLQQYLNVTHNSTVVEQKYITLESNEVFSMPVQELHQHDRRSLLLNLASRIGRPLVRYKAKSALRKVTTPRGASSARVRTKTKEAQKSAKQAQKNAKQAQREAEKAKKEAQKAQQKAEKVQQTYEEKTEKLAQKGNADNSAPIEPGKQGFSMLKEHQTPDGPVYSFDMGSGTASPLKSSNSVAESDGTPSVPAPGANNHVSYLTDPLGLASTLVSIGSGALYSANEFKKLLQPDTYGKEEEDEVPSAAEDYAEPKESEVPEPESATEEPSSEPDNFEQASAKPSNSEPSEIPRVLPDPQT</sequence>
<protein>
    <submittedName>
        <fullName evidence="3">Uncharacterized protein</fullName>
    </submittedName>
</protein>
<evidence type="ECO:0000256" key="1">
    <source>
        <dbReference type="SAM" id="MobiDB-lite"/>
    </source>
</evidence>
<name>A0A1E4TJ53_9ASCO</name>
<feature type="region of interest" description="Disordered" evidence="1">
    <location>
        <begin position="83"/>
        <end position="220"/>
    </location>
</feature>
<feature type="compositionally biased region" description="Low complexity" evidence="1">
    <location>
        <begin position="105"/>
        <end position="115"/>
    </location>
</feature>
<evidence type="ECO:0000313" key="3">
    <source>
        <dbReference type="EMBL" id="ODV91782.1"/>
    </source>
</evidence>
<dbReference type="EMBL" id="KV453841">
    <property type="protein sequence ID" value="ODV91782.1"/>
    <property type="molecule type" value="Genomic_DNA"/>
</dbReference>
<feature type="chain" id="PRO_5009163223" evidence="2">
    <location>
        <begin position="21"/>
        <end position="317"/>
    </location>
</feature>
<feature type="signal peptide" evidence="2">
    <location>
        <begin position="1"/>
        <end position="20"/>
    </location>
</feature>